<comment type="caution">
    <text evidence="1">The sequence shown here is derived from an EMBL/GenBank/DDBJ whole genome shotgun (WGS) entry which is preliminary data.</text>
</comment>
<accession>A0ABQ1HTP0</accession>
<protein>
    <submittedName>
        <fullName evidence="1">Uncharacterized protein</fullName>
    </submittedName>
</protein>
<name>A0ABQ1HTP0_9GAMM</name>
<dbReference type="EMBL" id="BMKC01000004">
    <property type="protein sequence ID" value="GGA87754.1"/>
    <property type="molecule type" value="Genomic_DNA"/>
</dbReference>
<proteinExistence type="predicted"/>
<dbReference type="Proteomes" id="UP000623419">
    <property type="component" value="Unassembled WGS sequence"/>
</dbReference>
<gene>
    <name evidence="1" type="ORF">GCM10011521_27710</name>
</gene>
<keyword evidence="2" id="KW-1185">Reference proteome</keyword>
<organism evidence="1 2">
    <name type="scientific">Arenimonas soli</name>
    <dbReference type="NCBI Taxonomy" id="2269504"/>
    <lineage>
        <taxon>Bacteria</taxon>
        <taxon>Pseudomonadati</taxon>
        <taxon>Pseudomonadota</taxon>
        <taxon>Gammaproteobacteria</taxon>
        <taxon>Lysobacterales</taxon>
        <taxon>Lysobacteraceae</taxon>
        <taxon>Arenimonas</taxon>
    </lineage>
</organism>
<reference evidence="2" key="1">
    <citation type="journal article" date="2019" name="Int. J. Syst. Evol. Microbiol.">
        <title>The Global Catalogue of Microorganisms (GCM) 10K type strain sequencing project: providing services to taxonomists for standard genome sequencing and annotation.</title>
        <authorList>
            <consortium name="The Broad Institute Genomics Platform"/>
            <consortium name="The Broad Institute Genome Sequencing Center for Infectious Disease"/>
            <person name="Wu L."/>
            <person name="Ma J."/>
        </authorList>
    </citation>
    <scope>NUCLEOTIDE SEQUENCE [LARGE SCALE GENOMIC DNA]</scope>
    <source>
        <strain evidence="2">CGMCC 1.15905</strain>
    </source>
</reference>
<evidence type="ECO:0000313" key="2">
    <source>
        <dbReference type="Proteomes" id="UP000623419"/>
    </source>
</evidence>
<sequence>MLLSFLPAPHWNLAMTLLIREDLTEADLVWAAQAFARRPAAVAAVAAVPAPARGQVPPPIGLGKLAAAAGLALVLAGHAGAASTTRAPDSPLAGGAARATVTPGWTVQASVQEQLRADLAGTKVAFSLVSAQATRLDRGGRRFEGSGLAQLDGRETRFVSFSLSVDLDGRVSAFDYGMATSGETDDVLAVR</sequence>
<evidence type="ECO:0000313" key="1">
    <source>
        <dbReference type="EMBL" id="GGA87754.1"/>
    </source>
</evidence>